<feature type="compositionally biased region" description="Polar residues" evidence="3">
    <location>
        <begin position="279"/>
        <end position="288"/>
    </location>
</feature>
<feature type="compositionally biased region" description="Polar residues" evidence="3">
    <location>
        <begin position="343"/>
        <end position="357"/>
    </location>
</feature>
<dbReference type="Pfam" id="PF06200">
    <property type="entry name" value="tify"/>
    <property type="match status" value="1"/>
</dbReference>
<dbReference type="AlphaFoldDB" id="A0ABD3SKQ5"/>
<dbReference type="InterPro" id="IPR040390">
    <property type="entry name" value="TIFY/JAZ"/>
</dbReference>
<protein>
    <recommendedName>
        <fullName evidence="2">Protein TIFY</fullName>
    </recommendedName>
    <alternativeName>
        <fullName evidence="2">Jasmonate ZIM domain-containing protein</fullName>
    </alternativeName>
</protein>
<keyword evidence="2" id="KW-0539">Nucleus</keyword>
<comment type="domain">
    <text evidence="2">The jas domain is required for interaction with COI1.</text>
</comment>
<dbReference type="EMBL" id="JBJXBP010000006">
    <property type="protein sequence ID" value="KAL3824928.1"/>
    <property type="molecule type" value="Genomic_DNA"/>
</dbReference>
<evidence type="ECO:0000313" key="6">
    <source>
        <dbReference type="Proteomes" id="UP001634393"/>
    </source>
</evidence>
<sequence>MERDFMGLTVKQEIPDEIIDAAPLSSSTMQWSFSNKSSAPQLLSFHGSNSNEERVKTGFHSLASTGLVTITTSDAFDSVLQKNNSPEKHARVRHAMTTNYPILDSHTISSISRSLTNRTNLAVSAAMSQSFVPPTGQNLIGSISPQPLNGVPMANPVQTMPSSSPVVGTTDLRNGAKISTAPAQLTIFYNGSVCVYDNISPEKAQAIMLLAGNGPPMIPSTPPPAAPIQAPTPRSSVLEGFVVSSQPYGTTTTLRSSPIPSPVPKTSISHVSQYHAARPSTNNNTTTVRPAGMFASSSNKVEPLKVVNSIGSGPSTFLSSESVPQFRRKSLARFLEKRKERVISTSPYTDKQSQDFNSPGAGSTSLSANSSGSCPVPAIN</sequence>
<dbReference type="InterPro" id="IPR010399">
    <property type="entry name" value="Tify_dom"/>
</dbReference>
<feature type="region of interest" description="Disordered" evidence="3">
    <location>
        <begin position="342"/>
        <end position="380"/>
    </location>
</feature>
<evidence type="ECO:0000256" key="3">
    <source>
        <dbReference type="SAM" id="MobiDB-lite"/>
    </source>
</evidence>
<comment type="caution">
    <text evidence="5">The sequence shown here is derived from an EMBL/GenBank/DDBJ whole genome shotgun (WGS) entry which is preliminary data.</text>
</comment>
<comment type="function">
    <text evidence="2">Repressor of jasmonate responses.</text>
</comment>
<gene>
    <name evidence="5" type="ORF">ACJIZ3_020957</name>
</gene>
<comment type="subcellular location">
    <subcellularLocation>
        <location evidence="2">Nucleus</location>
    </subcellularLocation>
</comment>
<organism evidence="5 6">
    <name type="scientific">Penstemon smallii</name>
    <dbReference type="NCBI Taxonomy" id="265156"/>
    <lineage>
        <taxon>Eukaryota</taxon>
        <taxon>Viridiplantae</taxon>
        <taxon>Streptophyta</taxon>
        <taxon>Embryophyta</taxon>
        <taxon>Tracheophyta</taxon>
        <taxon>Spermatophyta</taxon>
        <taxon>Magnoliopsida</taxon>
        <taxon>eudicotyledons</taxon>
        <taxon>Gunneridae</taxon>
        <taxon>Pentapetalae</taxon>
        <taxon>asterids</taxon>
        <taxon>lamiids</taxon>
        <taxon>Lamiales</taxon>
        <taxon>Plantaginaceae</taxon>
        <taxon>Cheloneae</taxon>
        <taxon>Penstemon</taxon>
    </lineage>
</organism>
<feature type="compositionally biased region" description="Polar residues" evidence="3">
    <location>
        <begin position="252"/>
        <end position="272"/>
    </location>
</feature>
<feature type="domain" description="Tify" evidence="4">
    <location>
        <begin position="178"/>
        <end position="213"/>
    </location>
</feature>
<feature type="compositionally biased region" description="Low complexity" evidence="3">
    <location>
        <begin position="360"/>
        <end position="373"/>
    </location>
</feature>
<feature type="region of interest" description="Disordered" evidence="3">
    <location>
        <begin position="252"/>
        <end position="291"/>
    </location>
</feature>
<evidence type="ECO:0000259" key="4">
    <source>
        <dbReference type="PROSITE" id="PS51320"/>
    </source>
</evidence>
<dbReference type="PROSITE" id="PS51320">
    <property type="entry name" value="TIFY"/>
    <property type="match status" value="1"/>
</dbReference>
<keyword evidence="6" id="KW-1185">Reference proteome</keyword>
<comment type="similarity">
    <text evidence="1 2">Belongs to the TIFY/JAZ family.</text>
</comment>
<dbReference type="GO" id="GO:2000022">
    <property type="term" value="P:regulation of jasmonic acid mediated signaling pathway"/>
    <property type="evidence" value="ECO:0007669"/>
    <property type="project" value="UniProtKB-UniRule"/>
</dbReference>
<dbReference type="PANTHER" id="PTHR33077">
    <property type="entry name" value="PROTEIN TIFY 4A-RELATED-RELATED"/>
    <property type="match status" value="1"/>
</dbReference>
<keyword evidence="2" id="KW-1184">Jasmonic acid signaling pathway</keyword>
<evidence type="ECO:0000256" key="2">
    <source>
        <dbReference type="RuleBase" id="RU369065"/>
    </source>
</evidence>
<dbReference type="SMART" id="SM00979">
    <property type="entry name" value="TIFY"/>
    <property type="match status" value="1"/>
</dbReference>
<dbReference type="GO" id="GO:0009611">
    <property type="term" value="P:response to wounding"/>
    <property type="evidence" value="ECO:0007669"/>
    <property type="project" value="UniProtKB-UniRule"/>
</dbReference>
<evidence type="ECO:0000313" key="5">
    <source>
        <dbReference type="EMBL" id="KAL3824928.1"/>
    </source>
</evidence>
<dbReference type="Proteomes" id="UP001634393">
    <property type="component" value="Unassembled WGS sequence"/>
</dbReference>
<dbReference type="GO" id="GO:0005634">
    <property type="term" value="C:nucleus"/>
    <property type="evidence" value="ECO:0007669"/>
    <property type="project" value="UniProtKB-SubCell"/>
</dbReference>
<dbReference type="InterPro" id="IPR018467">
    <property type="entry name" value="CCT_CS"/>
</dbReference>
<dbReference type="Pfam" id="PF09425">
    <property type="entry name" value="Jas_motif"/>
    <property type="match status" value="1"/>
</dbReference>
<reference evidence="5 6" key="1">
    <citation type="submission" date="2024-12" db="EMBL/GenBank/DDBJ databases">
        <title>The unique morphological basis and parallel evolutionary history of personate flowers in Penstemon.</title>
        <authorList>
            <person name="Depatie T.H."/>
            <person name="Wessinger C.A."/>
        </authorList>
    </citation>
    <scope>NUCLEOTIDE SEQUENCE [LARGE SCALE GENOMIC DNA]</scope>
    <source>
        <strain evidence="5">WTNN_2</strain>
        <tissue evidence="5">Leaf</tissue>
    </source>
</reference>
<dbReference type="PANTHER" id="PTHR33077:SF90">
    <property type="entry name" value="PROTEIN TIFY 7"/>
    <property type="match status" value="1"/>
</dbReference>
<dbReference type="GO" id="GO:0031347">
    <property type="term" value="P:regulation of defense response"/>
    <property type="evidence" value="ECO:0007669"/>
    <property type="project" value="UniProtKB-UniRule"/>
</dbReference>
<accession>A0ABD3SKQ5</accession>
<name>A0ABD3SKQ5_9LAMI</name>
<evidence type="ECO:0000256" key="1">
    <source>
        <dbReference type="ARBA" id="ARBA00008614"/>
    </source>
</evidence>
<proteinExistence type="inferred from homology"/>